<keyword evidence="1" id="KW-1133">Transmembrane helix</keyword>
<dbReference type="EMBL" id="BRXW01000287">
    <property type="protein sequence ID" value="GMI17303.1"/>
    <property type="molecule type" value="Genomic_DNA"/>
</dbReference>
<feature type="transmembrane region" description="Helical" evidence="1">
    <location>
        <begin position="41"/>
        <end position="62"/>
    </location>
</feature>
<protein>
    <submittedName>
        <fullName evidence="2">Uncharacterized protein</fullName>
    </submittedName>
</protein>
<evidence type="ECO:0000313" key="3">
    <source>
        <dbReference type="Proteomes" id="UP001165122"/>
    </source>
</evidence>
<name>A0A9W7FSR6_9STRA</name>
<evidence type="ECO:0000313" key="2">
    <source>
        <dbReference type="EMBL" id="GMI17303.1"/>
    </source>
</evidence>
<dbReference type="Proteomes" id="UP001165122">
    <property type="component" value="Unassembled WGS sequence"/>
</dbReference>
<feature type="transmembrane region" description="Helical" evidence="1">
    <location>
        <begin position="6"/>
        <end position="29"/>
    </location>
</feature>
<feature type="transmembrane region" description="Helical" evidence="1">
    <location>
        <begin position="68"/>
        <end position="87"/>
    </location>
</feature>
<comment type="caution">
    <text evidence="2">The sequence shown here is derived from an EMBL/GenBank/DDBJ whole genome shotgun (WGS) entry which is preliminary data.</text>
</comment>
<reference evidence="3" key="1">
    <citation type="journal article" date="2023" name="Commun. Biol.">
        <title>Genome analysis of Parmales, the sister group of diatoms, reveals the evolutionary specialization of diatoms from phago-mixotrophs to photoautotrophs.</title>
        <authorList>
            <person name="Ban H."/>
            <person name="Sato S."/>
            <person name="Yoshikawa S."/>
            <person name="Yamada K."/>
            <person name="Nakamura Y."/>
            <person name="Ichinomiya M."/>
            <person name="Sato N."/>
            <person name="Blanc-Mathieu R."/>
            <person name="Endo H."/>
            <person name="Kuwata A."/>
            <person name="Ogata H."/>
        </authorList>
    </citation>
    <scope>NUCLEOTIDE SEQUENCE [LARGE SCALE GENOMIC DNA]</scope>
    <source>
        <strain evidence="3">NIES 3700</strain>
    </source>
</reference>
<proteinExistence type="predicted"/>
<keyword evidence="1" id="KW-0812">Transmembrane</keyword>
<accession>A0A9W7FSR6</accession>
<gene>
    <name evidence="2" type="ORF">TrLO_g675</name>
</gene>
<keyword evidence="1" id="KW-0472">Membrane</keyword>
<keyword evidence="3" id="KW-1185">Reference proteome</keyword>
<sequence length="144" mass="16303">MKSIEYYITLASVAVPILGLGYSTSFFCQPRKYSPKDLWKLRLHFTSFAYISETALGVQAFRVGDIKWVGLHFAAAVIFTVMFHCALKLRANVGRLPDEDLEAFLIDKLFKGGLRTLFSILFLLFRTTKCVFKKGDLTECSNTS</sequence>
<organism evidence="2 3">
    <name type="scientific">Triparma laevis f. longispina</name>
    <dbReference type="NCBI Taxonomy" id="1714387"/>
    <lineage>
        <taxon>Eukaryota</taxon>
        <taxon>Sar</taxon>
        <taxon>Stramenopiles</taxon>
        <taxon>Ochrophyta</taxon>
        <taxon>Bolidophyceae</taxon>
        <taxon>Parmales</taxon>
        <taxon>Triparmaceae</taxon>
        <taxon>Triparma</taxon>
    </lineage>
</organism>
<dbReference type="AlphaFoldDB" id="A0A9W7FSR6"/>
<evidence type="ECO:0000256" key="1">
    <source>
        <dbReference type="SAM" id="Phobius"/>
    </source>
</evidence>